<evidence type="ECO:0000313" key="2">
    <source>
        <dbReference type="Proteomes" id="UP001065047"/>
    </source>
</evidence>
<dbReference type="EMBL" id="BAPF01000001">
    <property type="protein sequence ID" value="GBQ74788.1"/>
    <property type="molecule type" value="Genomic_DNA"/>
</dbReference>
<accession>A0ABQ0PLI8</accession>
<dbReference type="InterPro" id="IPR027417">
    <property type="entry name" value="P-loop_NTPase"/>
</dbReference>
<dbReference type="Proteomes" id="UP001065047">
    <property type="component" value="Unassembled WGS sequence"/>
</dbReference>
<dbReference type="RefSeq" id="WP_061505139.1">
    <property type="nucleotide sequence ID" value="NZ_BAPF01000001.1"/>
</dbReference>
<name>A0ABQ0PLI8_9PROT</name>
<gene>
    <name evidence="1" type="ORF">AA14337_0012</name>
</gene>
<keyword evidence="2" id="KW-1185">Reference proteome</keyword>
<comment type="caution">
    <text evidence="1">The sequence shown here is derived from an EMBL/GenBank/DDBJ whole genome shotgun (WGS) entry which is preliminary data.</text>
</comment>
<dbReference type="GeneID" id="29556343"/>
<organism evidence="1 2">
    <name type="scientific">Acetobacter malorum DSM 14337</name>
    <dbReference type="NCBI Taxonomy" id="1307910"/>
    <lineage>
        <taxon>Bacteria</taxon>
        <taxon>Pseudomonadati</taxon>
        <taxon>Pseudomonadota</taxon>
        <taxon>Alphaproteobacteria</taxon>
        <taxon>Acetobacterales</taxon>
        <taxon>Acetobacteraceae</taxon>
        <taxon>Acetobacter</taxon>
    </lineage>
</organism>
<evidence type="ECO:0000313" key="1">
    <source>
        <dbReference type="EMBL" id="GBQ74788.1"/>
    </source>
</evidence>
<protein>
    <submittedName>
        <fullName evidence="1">Uncharacterized protein</fullName>
    </submittedName>
</protein>
<reference evidence="1" key="1">
    <citation type="submission" date="2013-04" db="EMBL/GenBank/DDBJ databases">
        <title>The genome sequencing project of 58 acetic acid bacteria.</title>
        <authorList>
            <person name="Okamoto-Kainuma A."/>
            <person name="Ishikawa M."/>
            <person name="Umino S."/>
            <person name="Koizumi Y."/>
            <person name="Shiwa Y."/>
            <person name="Yoshikawa H."/>
            <person name="Matsutani M."/>
            <person name="Matsushita K."/>
        </authorList>
    </citation>
    <scope>NUCLEOTIDE SEQUENCE</scope>
    <source>
        <strain evidence="1">DSM 14337</strain>
    </source>
</reference>
<dbReference type="Gene3D" id="3.40.50.300">
    <property type="entry name" value="P-loop containing nucleotide triphosphate hydrolases"/>
    <property type="match status" value="1"/>
</dbReference>
<sequence length="990" mass="111461">MLARYVDAYCEIASYEPGKPIFIANDSSECTLFRIDGLKTITSEDDAGTDAAEYLGVALSSILETPGYALTISFEVSSNIEDEVKPLFKKMEQAANQKGLDLSSIIRETEKLTIENGISIKVLLACWTMPGASYKAEISQARKDATAVWQDSVTASALTAQRPNLLLEPINSPHKAFVDLVSKGLDNANIQWEILGEDGEKNVRHDLIEVRKALLFHETPDDWSPMYAGLRRYPEAKKSFNSDVSEFFAPRVSRQMMASNAQGSSKKRCIEFGGRSYAVMQIDLFPREPRPFTDLFRLLRGDGKETTPFRVTFQFEGGAFTPGLMQVIAGFASLTSGTSKNIFNTNKQILDDMRRGQGAEYVKTRILASTWREPDEPDAILERRRALLMRALTSWGNAQVADVPSNMMRSLCETVPGMTVGARSGKATFVPVGDSFRMLPFRFAAPVFNEGESIFLTPDGRLSPYKAFSPKMQYWFTTIFATPGSGKSVLMNRLNFEFVSYHIGRKLPFLLCIDLGVSSSGFIRMMQEALPPEEKHLASYIRPVNSAKFAVNPFDLGLGRRKPLARESSYVRDFILSMIDTPEQHKPEMKILVSEMCRQLYQIKSDLEANNQANAWEAGVDANVDAACQRHGVHLVNGKTRWWTIVDELMVKGDETNAIRAQRYAVPRLQDSSTILAQFQPREGQETQFTPEAVRLARQSLQAAIEQYPMFGNTTKMDLGVSRIAAIDLNDVAQRGETPEALKNNTLMFMASRSVLVQKISGHDEEIPEMDFPPQHRDMYQEYWRRRHADMGESPKRLAMDEYHVTGGGEYIESMLLSDGREGRKWGLEIILASQFLADFKKLNKMASCSMILNQEGKETRKECKTVYGFDDAVEDALKDYVHGPQPGYGANILARFMINDSERWTIMNNRIGPTMLWALNTRREDRQVRDELYKRMSASDALSFLARRYPEGSSLNHYQKVASTMNEGDEDIFVAAKLVDGLMKEYVQG</sequence>
<proteinExistence type="predicted"/>
<dbReference type="SUPFAM" id="SSF52540">
    <property type="entry name" value="P-loop containing nucleoside triphosphate hydrolases"/>
    <property type="match status" value="1"/>
</dbReference>